<organism evidence="2 3">
    <name type="scientific">Halobacterium bonnevillei</name>
    <dbReference type="NCBI Taxonomy" id="2692200"/>
    <lineage>
        <taxon>Archaea</taxon>
        <taxon>Methanobacteriati</taxon>
        <taxon>Methanobacteriota</taxon>
        <taxon>Stenosarchaea group</taxon>
        <taxon>Halobacteria</taxon>
        <taxon>Halobacteriales</taxon>
        <taxon>Halobacteriaceae</taxon>
        <taxon>Halobacterium</taxon>
    </lineage>
</organism>
<dbReference type="InterPro" id="IPR012467">
    <property type="entry name" value="DUF1684"/>
</dbReference>
<dbReference type="EMBL" id="WUUU01000019">
    <property type="protein sequence ID" value="MXR19882.1"/>
    <property type="molecule type" value="Genomic_DNA"/>
</dbReference>
<reference evidence="2 3" key="1">
    <citation type="submission" date="2019-12" db="EMBL/GenBank/DDBJ databases">
        <title>Isolation and characterization of three novel carbon monoxide-oxidizing members of Halobacteria from salione crusts and soils.</title>
        <authorList>
            <person name="Myers M.R."/>
            <person name="King G.M."/>
        </authorList>
    </citation>
    <scope>NUCLEOTIDE SEQUENCE [LARGE SCALE GENOMIC DNA]</scope>
    <source>
        <strain evidence="2 3">PCN9</strain>
    </source>
</reference>
<dbReference type="Gene3D" id="6.10.250.1680">
    <property type="match status" value="1"/>
</dbReference>
<name>A0A6B0SLR0_9EURY</name>
<dbReference type="PANTHER" id="PTHR41913:SF1">
    <property type="entry name" value="DUF1684 DOMAIN-CONTAINING PROTEIN"/>
    <property type="match status" value="1"/>
</dbReference>
<dbReference type="Proteomes" id="UP000471521">
    <property type="component" value="Unassembled WGS sequence"/>
</dbReference>
<dbReference type="OrthoDB" id="334216at2157"/>
<evidence type="ECO:0000256" key="1">
    <source>
        <dbReference type="SAM" id="MobiDB-lite"/>
    </source>
</evidence>
<evidence type="ECO:0000313" key="2">
    <source>
        <dbReference type="EMBL" id="MXR19882.1"/>
    </source>
</evidence>
<dbReference type="PANTHER" id="PTHR41913">
    <property type="entry name" value="DUF1684 DOMAIN-CONTAINING PROTEIN"/>
    <property type="match status" value="1"/>
</dbReference>
<feature type="region of interest" description="Disordered" evidence="1">
    <location>
        <begin position="1"/>
        <end position="46"/>
    </location>
</feature>
<feature type="compositionally biased region" description="Basic and acidic residues" evidence="1">
    <location>
        <begin position="8"/>
        <end position="27"/>
    </location>
</feature>
<dbReference type="AlphaFoldDB" id="A0A6B0SLR0"/>
<sequence>MAGEDFDERAWRDRLTDHREQKDEFLAEHPQSPIPPESRDEFDGLAYYDPDPEYRVVSRFSRAQSPETVDLETTRGPPAEYDRVAVFGFELDDDHHTLEAYRIQGEDTLFVPFADPTNGDETYHRGRYLDVDAQDAESGDDVVLDFNLAYNPFCAYSDTFSCALPPDENHLDVPVRAGERARE</sequence>
<comment type="caution">
    <text evidence="2">The sequence shown here is derived from an EMBL/GenBank/DDBJ whole genome shotgun (WGS) entry which is preliminary data.</text>
</comment>
<evidence type="ECO:0000313" key="3">
    <source>
        <dbReference type="Proteomes" id="UP000471521"/>
    </source>
</evidence>
<proteinExistence type="predicted"/>
<dbReference type="Pfam" id="PF07920">
    <property type="entry name" value="DUF1684"/>
    <property type="match status" value="1"/>
</dbReference>
<dbReference type="RefSeq" id="WP_159525451.1">
    <property type="nucleotide sequence ID" value="NZ_WUUU01000019.1"/>
</dbReference>
<gene>
    <name evidence="2" type="ORF">GRX66_04435</name>
</gene>
<keyword evidence="3" id="KW-1185">Reference proteome</keyword>
<accession>A0A6B0SLR0</accession>
<protein>
    <submittedName>
        <fullName evidence="2">DUF1684 domain-containing protein</fullName>
    </submittedName>
</protein>